<evidence type="ECO:0000256" key="3">
    <source>
        <dbReference type="ARBA" id="ARBA00046326"/>
    </source>
</evidence>
<dbReference type="InterPro" id="IPR040314">
    <property type="entry name" value="DOP1"/>
</dbReference>
<evidence type="ECO:0000259" key="5">
    <source>
        <dbReference type="Pfam" id="PF04118"/>
    </source>
</evidence>
<dbReference type="VEuPathDB" id="PlasmoDB:PmUG01_08050700"/>
<dbReference type="PANTHER" id="PTHR14042">
    <property type="entry name" value="DOPEY-RELATED"/>
    <property type="match status" value="1"/>
</dbReference>
<organism evidence="6 7">
    <name type="scientific">Plasmodium malariae</name>
    <dbReference type="NCBI Taxonomy" id="5858"/>
    <lineage>
        <taxon>Eukaryota</taxon>
        <taxon>Sar</taxon>
        <taxon>Alveolata</taxon>
        <taxon>Apicomplexa</taxon>
        <taxon>Aconoidasida</taxon>
        <taxon>Haemosporida</taxon>
        <taxon>Plasmodiidae</taxon>
        <taxon>Plasmodium</taxon>
        <taxon>Plasmodium (Plasmodium)</taxon>
    </lineage>
</organism>
<feature type="region of interest" description="Disordered" evidence="4">
    <location>
        <begin position="548"/>
        <end position="567"/>
    </location>
</feature>
<feature type="region of interest" description="Disordered" evidence="4">
    <location>
        <begin position="345"/>
        <end position="383"/>
    </location>
</feature>
<evidence type="ECO:0000256" key="2">
    <source>
        <dbReference type="ARBA" id="ARBA00022927"/>
    </source>
</evidence>
<dbReference type="InterPro" id="IPR007249">
    <property type="entry name" value="DOP1_N"/>
</dbReference>
<evidence type="ECO:0000313" key="6">
    <source>
        <dbReference type="EMBL" id="SBS84981.1"/>
    </source>
</evidence>
<feature type="compositionally biased region" description="Basic and acidic residues" evidence="4">
    <location>
        <begin position="346"/>
        <end position="357"/>
    </location>
</feature>
<dbReference type="Pfam" id="PF04118">
    <property type="entry name" value="Dopey_N"/>
    <property type="match status" value="1"/>
</dbReference>
<comment type="similarity">
    <text evidence="3">Belongs to the DOP1 family.</text>
</comment>
<feature type="domain" description="DOP1 N-terminal" evidence="5">
    <location>
        <begin position="13"/>
        <end position="258"/>
    </location>
</feature>
<evidence type="ECO:0000256" key="1">
    <source>
        <dbReference type="ARBA" id="ARBA00022448"/>
    </source>
</evidence>
<dbReference type="GO" id="GO:0005768">
    <property type="term" value="C:endosome"/>
    <property type="evidence" value="ECO:0007669"/>
    <property type="project" value="TreeGrafter"/>
</dbReference>
<protein>
    <recommendedName>
        <fullName evidence="5">DOP1 N-terminal domain-containing protein</fullName>
    </recommendedName>
</protein>
<keyword evidence="2" id="KW-0653">Protein transport</keyword>
<dbReference type="GO" id="GO:0005802">
    <property type="term" value="C:trans-Golgi network"/>
    <property type="evidence" value="ECO:0007669"/>
    <property type="project" value="TreeGrafter"/>
</dbReference>
<gene>
    <name evidence="6" type="ORF">PMALA_011310</name>
</gene>
<sequence>MLKKSDESNRILKKKLNNDITNILLLFEKVQEWADLSNILQKLYLTIEKYETFVDISSKFLLFRRLSQCLNPLLPSGVHSKALIIYSTIFKKVEKDFFINNIHVLCSGIFEFMLHCTINLKTIYFKNIKSILNLRENVYVFAYALLLSLFNVVDSDNNILLYIYSINNYIGESIFFNNIWLLLLRHNEIRTNILNFLETSFSPQIYLLSKERIKVLLPYKDDLVLSSIIFCLNDKNILNQRITLSLLINNFPLSHVNNKSRKKIIDKNKSTDYRISTRSCPEPHQQYQKQHPEEHQNNNSSNSSKDQRAENNVSASVILSNENKSVSFQDKAYSLQLNDEYLLQDGKNKGSSERNDDNDSGVSGISGHRNDRNDDNHNNHNNNVQMHVRSNLLDEGEYDVSSSIAGGGLDERGAGDKMRILNDEQWNNLDSKVLNYEQDNVSYKNHLTFDRIDKCNNNEKFNTNIVFDDRDNMNVIEDKYDGSGGRRGNRGNVEMSSNYGGVYNYDNSDSNNRMSNSGGVSYSMGGNGTKREETYGGSKLEDGKKVRYDMDNHNDTSRGENKEEEYSNIWRNEESETSNDVLFNDISKKIITRNVIFLLQRSDIGLNRRIFKYLYLYETNDEKNFKDSINYENYKIFYETIIDMLENKFNDNHLNVSEVLYILFKNKDYL</sequence>
<dbReference type="Proteomes" id="UP000078597">
    <property type="component" value="Unassembled WGS sequence"/>
</dbReference>
<feature type="compositionally biased region" description="Basic and acidic residues" evidence="4">
    <location>
        <begin position="548"/>
        <end position="565"/>
    </location>
</feature>
<dbReference type="GO" id="GO:0015031">
    <property type="term" value="P:protein transport"/>
    <property type="evidence" value="ECO:0007669"/>
    <property type="project" value="UniProtKB-KW"/>
</dbReference>
<keyword evidence="1" id="KW-0813">Transport</keyword>
<evidence type="ECO:0000313" key="7">
    <source>
        <dbReference type="Proteomes" id="UP000078597"/>
    </source>
</evidence>
<dbReference type="GO" id="GO:0006895">
    <property type="term" value="P:Golgi to endosome transport"/>
    <property type="evidence" value="ECO:0007669"/>
    <property type="project" value="InterPro"/>
</dbReference>
<dbReference type="PANTHER" id="PTHR14042:SF24">
    <property type="entry name" value="PROTEIN DOPEY-1 HOMOLOG"/>
    <property type="match status" value="1"/>
</dbReference>
<proteinExistence type="inferred from homology"/>
<evidence type="ECO:0000256" key="4">
    <source>
        <dbReference type="SAM" id="MobiDB-lite"/>
    </source>
</evidence>
<dbReference type="EMBL" id="FLQW01000613">
    <property type="protein sequence ID" value="SBS84981.1"/>
    <property type="molecule type" value="Genomic_DNA"/>
</dbReference>
<dbReference type="GO" id="GO:0005829">
    <property type="term" value="C:cytosol"/>
    <property type="evidence" value="ECO:0007669"/>
    <property type="project" value="GOC"/>
</dbReference>
<accession>A0A1A8W014</accession>
<feature type="region of interest" description="Disordered" evidence="4">
    <location>
        <begin position="272"/>
        <end position="312"/>
    </location>
</feature>
<name>A0A1A8W014_PLAMA</name>
<feature type="compositionally biased region" description="Polar residues" evidence="4">
    <location>
        <begin position="273"/>
        <end position="289"/>
    </location>
</feature>
<reference evidence="7" key="1">
    <citation type="submission" date="2016-05" db="EMBL/GenBank/DDBJ databases">
        <authorList>
            <person name="Naeem Raeece"/>
        </authorList>
    </citation>
    <scope>NUCLEOTIDE SEQUENCE [LARGE SCALE GENOMIC DNA]</scope>
</reference>
<dbReference type="AlphaFoldDB" id="A0A1A8W014"/>
<feature type="compositionally biased region" description="Basic and acidic residues" evidence="4">
    <location>
        <begin position="368"/>
        <end position="378"/>
    </location>
</feature>